<dbReference type="EMBL" id="LT906465">
    <property type="protein sequence ID" value="SNV48540.1"/>
    <property type="molecule type" value="Genomic_DNA"/>
</dbReference>
<evidence type="ECO:0000313" key="2">
    <source>
        <dbReference type="Proteomes" id="UP000215196"/>
    </source>
</evidence>
<sequence>MSDTLQIILLCTVIPLVTLVAARILQLLEDADSEGGKPASYRDILFRRPAVYEFRNNSLIYF</sequence>
<protein>
    <submittedName>
        <fullName evidence="1">Uncharacterized protein</fullName>
    </submittedName>
</protein>
<reference evidence="1 2" key="1">
    <citation type="submission" date="2017-06" db="EMBL/GenBank/DDBJ databases">
        <authorList>
            <consortium name="Pathogen Informatics"/>
        </authorList>
    </citation>
    <scope>NUCLEOTIDE SEQUENCE [LARGE SCALE GENOMIC DNA]</scope>
    <source>
        <strain evidence="1 2">NCTC13490</strain>
    </source>
</reference>
<dbReference type="Proteomes" id="UP000215196">
    <property type="component" value="Chromosome 1"/>
</dbReference>
<name>A0A239XQ79_9FLAO</name>
<dbReference type="AlphaFoldDB" id="A0A239XQ79"/>
<dbReference type="RefSeq" id="WP_157727401.1">
    <property type="nucleotide sequence ID" value="NZ_LT906465.1"/>
</dbReference>
<evidence type="ECO:0000313" key="1">
    <source>
        <dbReference type="EMBL" id="SNV48540.1"/>
    </source>
</evidence>
<dbReference type="KEGG" id="ctak:4412677_01931"/>
<accession>A0A239XQ79</accession>
<proteinExistence type="predicted"/>
<organism evidence="1 2">
    <name type="scientific">Chryseobacterium taklimakanense</name>
    <dbReference type="NCBI Taxonomy" id="536441"/>
    <lineage>
        <taxon>Bacteria</taxon>
        <taxon>Pseudomonadati</taxon>
        <taxon>Bacteroidota</taxon>
        <taxon>Flavobacteriia</taxon>
        <taxon>Flavobacteriales</taxon>
        <taxon>Weeksellaceae</taxon>
        <taxon>Chryseobacterium group</taxon>
        <taxon>Chryseobacterium</taxon>
    </lineage>
</organism>
<keyword evidence="2" id="KW-1185">Reference proteome</keyword>
<gene>
    <name evidence="1" type="ORF">SAMEA4412677_01931</name>
</gene>